<dbReference type="InterPro" id="IPR014762">
    <property type="entry name" value="DNA_mismatch_repair_CS"/>
</dbReference>
<evidence type="ECO:0000256" key="4">
    <source>
        <dbReference type="ARBA" id="ARBA00023204"/>
    </source>
</evidence>
<dbReference type="SUPFAM" id="SSF55874">
    <property type="entry name" value="ATPase domain of HSP90 chaperone/DNA topoisomerase II/histidine kinase"/>
    <property type="match status" value="1"/>
</dbReference>
<dbReference type="GO" id="GO:0006298">
    <property type="term" value="P:mismatch repair"/>
    <property type="evidence" value="ECO:0007669"/>
    <property type="project" value="InterPro"/>
</dbReference>
<evidence type="ECO:0000313" key="8">
    <source>
        <dbReference type="EMBL" id="CAI8038518.1"/>
    </source>
</evidence>
<dbReference type="InterPro" id="IPR013507">
    <property type="entry name" value="DNA_mismatch_S5_2-like"/>
</dbReference>
<dbReference type="PANTHER" id="PTHR10073:SF12">
    <property type="entry name" value="DNA MISMATCH REPAIR PROTEIN MLH1"/>
    <property type="match status" value="1"/>
</dbReference>
<dbReference type="InterPro" id="IPR036890">
    <property type="entry name" value="HATPase_C_sf"/>
</dbReference>
<dbReference type="SUPFAM" id="SSF54211">
    <property type="entry name" value="Ribosomal protein S5 domain 2-like"/>
    <property type="match status" value="1"/>
</dbReference>
<comment type="subcellular location">
    <subcellularLocation>
        <location evidence="1">Nucleus</location>
    </subcellularLocation>
</comment>
<dbReference type="NCBIfam" id="TIGR00585">
    <property type="entry name" value="mutl"/>
    <property type="match status" value="1"/>
</dbReference>
<keyword evidence="4" id="KW-0234">DNA repair</keyword>
<dbReference type="Gene3D" id="3.30.565.10">
    <property type="entry name" value="Histidine kinase-like ATPase, C-terminal domain"/>
    <property type="match status" value="1"/>
</dbReference>
<evidence type="ECO:0000259" key="7">
    <source>
        <dbReference type="SMART" id="SM01340"/>
    </source>
</evidence>
<feature type="region of interest" description="Disordered" evidence="6">
    <location>
        <begin position="418"/>
        <end position="494"/>
    </location>
</feature>
<dbReference type="Proteomes" id="UP001174909">
    <property type="component" value="Unassembled WGS sequence"/>
</dbReference>
<dbReference type="InterPro" id="IPR038973">
    <property type="entry name" value="MutL/Mlh/Pms-like"/>
</dbReference>
<dbReference type="InterPro" id="IPR014721">
    <property type="entry name" value="Ribsml_uS5_D2-typ_fold_subgr"/>
</dbReference>
<dbReference type="InterPro" id="IPR032189">
    <property type="entry name" value="Mlh1_C"/>
</dbReference>
<dbReference type="Pfam" id="PF01119">
    <property type="entry name" value="DNA_mis_repair"/>
    <property type="match status" value="1"/>
</dbReference>
<keyword evidence="9" id="KW-1185">Reference proteome</keyword>
<dbReference type="Pfam" id="PF16413">
    <property type="entry name" value="Mlh1_C"/>
    <property type="match status" value="1"/>
</dbReference>
<name>A0AA35SZ47_GEOBA</name>
<feature type="region of interest" description="Disordered" evidence="6">
    <location>
        <begin position="718"/>
        <end position="752"/>
    </location>
</feature>
<comment type="similarity">
    <text evidence="2">Belongs to the DNA mismatch repair MutL/HexB family.</text>
</comment>
<proteinExistence type="inferred from homology"/>
<evidence type="ECO:0000256" key="1">
    <source>
        <dbReference type="ARBA" id="ARBA00004123"/>
    </source>
</evidence>
<dbReference type="AlphaFoldDB" id="A0AA35SZ47"/>
<keyword evidence="3" id="KW-0227">DNA damage</keyword>
<dbReference type="SMART" id="SM01340">
    <property type="entry name" value="DNA_mis_repair"/>
    <property type="match status" value="1"/>
</dbReference>
<dbReference type="GO" id="GO:0016887">
    <property type="term" value="F:ATP hydrolysis activity"/>
    <property type="evidence" value="ECO:0007669"/>
    <property type="project" value="InterPro"/>
</dbReference>
<dbReference type="GO" id="GO:0140664">
    <property type="term" value="F:ATP-dependent DNA damage sensor activity"/>
    <property type="evidence" value="ECO:0007669"/>
    <property type="project" value="InterPro"/>
</dbReference>
<dbReference type="CDD" id="cd16926">
    <property type="entry name" value="HATPase_MutL-MLH-PMS-like"/>
    <property type="match status" value="1"/>
</dbReference>
<dbReference type="GO" id="GO:0030983">
    <property type="term" value="F:mismatched DNA binding"/>
    <property type="evidence" value="ECO:0007669"/>
    <property type="project" value="InterPro"/>
</dbReference>
<sequence>MASGGSASPAASGNVPQKIQRLDEAVVNKIAAGEVVQRPANAIKEMMENSLDAGAISIQVVVKAGGLKLIQIQDNGSGIRKEDMMIVCERFTTSKLRKFEDLSSISTYGFRGEALASVSHVAHVTITTRTAESKCAYKASYADGKMLPSKPGGLAEPRPCAGNQGTQISAEDLFYNMPTRKRALKGSEEYSRIADIITKYAIHNSGVAFTLKKHGEPVADVRTLQSSSLTENIGTLYGASVGRELLAVSCENSRLGFKMSGHVTNANYSVKKLQFILFINHRLVDSASIRKAIECVYAAYLPKNSHPFIYMSIEIAPANIDVNVHPTKHEVHFLHEDVVVESVQRAVEDGLLGCNVSRTYYTQALLPTPVSLETGGGKKGSGSDKPSYAYQMVRTDSKEQKLEAFVVPRSLQVSAAQSTLELSGDREGEGAAEEQGGVMVEEREREEGGEKMEEGGVEGVEEGSVESEGTADPTCGGDSKGMSESGASSSFKLQTSSRVSSSSASGAGLLQSFSRKKSRRREVNFTSVLNFQRAIRTNQHRDLTELFQNHKFVGCVDQTRALIQHQTKLYLVDLSRITKELFSQLVIFDFANFGVLKLSPAAPVFDLVKLALELPESEWTPEHGSKEKIAQYVEDVMKENAEMLKEYFFIDIREDGLLYSLPLLLSSFSPNLDRLPLFILRLATEVNWKTEKECFQTLATEFGLFYGLQHDPFLLDSSEEETSGVGGEGGRRGDREGRRGNRGGRKEGVSGEVPKSLYKKQPWRWTVEHVIFPALRANLVAQKNMATDGSILQIADLHDLYKVFERC</sequence>
<gene>
    <name evidence="8" type="ORF">GBAR_LOCUS21477</name>
</gene>
<dbReference type="GO" id="GO:0005524">
    <property type="term" value="F:ATP binding"/>
    <property type="evidence" value="ECO:0007669"/>
    <property type="project" value="InterPro"/>
</dbReference>
<dbReference type="FunFam" id="3.30.230.10:FF:000014">
    <property type="entry name" value="DNA mismatch repair protein Mlh1"/>
    <property type="match status" value="1"/>
</dbReference>
<dbReference type="FunFam" id="3.30.565.10:FF:000109">
    <property type="entry name" value="Related to MLH1-DNA mismatch repair protein"/>
    <property type="match status" value="1"/>
</dbReference>
<keyword evidence="5" id="KW-0539">Nucleus</keyword>
<dbReference type="GO" id="GO:0032389">
    <property type="term" value="C:MutLalpha complex"/>
    <property type="evidence" value="ECO:0007669"/>
    <property type="project" value="TreeGrafter"/>
</dbReference>
<feature type="compositionally biased region" description="Low complexity" evidence="6">
    <location>
        <begin position="480"/>
        <end position="494"/>
    </location>
</feature>
<dbReference type="CDD" id="cd03483">
    <property type="entry name" value="MutL_Trans_MLH1"/>
    <property type="match status" value="1"/>
</dbReference>
<dbReference type="Pfam" id="PF13589">
    <property type="entry name" value="HATPase_c_3"/>
    <property type="match status" value="1"/>
</dbReference>
<dbReference type="PROSITE" id="PS00058">
    <property type="entry name" value="DNA_MISMATCH_REPAIR_1"/>
    <property type="match status" value="1"/>
</dbReference>
<dbReference type="Gene3D" id="3.30.230.10">
    <property type="match status" value="1"/>
</dbReference>
<evidence type="ECO:0000256" key="5">
    <source>
        <dbReference type="ARBA" id="ARBA00023242"/>
    </source>
</evidence>
<comment type="caution">
    <text evidence="8">The sequence shown here is derived from an EMBL/GenBank/DDBJ whole genome shotgun (WGS) entry which is preliminary data.</text>
</comment>
<dbReference type="PANTHER" id="PTHR10073">
    <property type="entry name" value="DNA MISMATCH REPAIR PROTEIN MLH, PMS, MUTL"/>
    <property type="match status" value="1"/>
</dbReference>
<dbReference type="InterPro" id="IPR020568">
    <property type="entry name" value="Ribosomal_Su5_D2-typ_SF"/>
</dbReference>
<reference evidence="8" key="1">
    <citation type="submission" date="2023-03" db="EMBL/GenBank/DDBJ databases">
        <authorList>
            <person name="Steffen K."/>
            <person name="Cardenas P."/>
        </authorList>
    </citation>
    <scope>NUCLEOTIDE SEQUENCE</scope>
</reference>
<accession>A0AA35SZ47</accession>
<feature type="compositionally biased region" description="Basic and acidic residues" evidence="6">
    <location>
        <begin position="440"/>
        <end position="454"/>
    </location>
</feature>
<evidence type="ECO:0000256" key="6">
    <source>
        <dbReference type="SAM" id="MobiDB-lite"/>
    </source>
</evidence>
<evidence type="ECO:0000256" key="2">
    <source>
        <dbReference type="ARBA" id="ARBA00006082"/>
    </source>
</evidence>
<dbReference type="InterPro" id="IPR002099">
    <property type="entry name" value="MutL/Mlh/PMS"/>
</dbReference>
<evidence type="ECO:0000256" key="3">
    <source>
        <dbReference type="ARBA" id="ARBA00022763"/>
    </source>
</evidence>
<feature type="compositionally biased region" description="Basic and acidic residues" evidence="6">
    <location>
        <begin position="729"/>
        <end position="749"/>
    </location>
</feature>
<organism evidence="8 9">
    <name type="scientific">Geodia barretti</name>
    <name type="common">Barrett's horny sponge</name>
    <dbReference type="NCBI Taxonomy" id="519541"/>
    <lineage>
        <taxon>Eukaryota</taxon>
        <taxon>Metazoa</taxon>
        <taxon>Porifera</taxon>
        <taxon>Demospongiae</taxon>
        <taxon>Heteroscleromorpha</taxon>
        <taxon>Tetractinellida</taxon>
        <taxon>Astrophorina</taxon>
        <taxon>Geodiidae</taxon>
        <taxon>Geodia</taxon>
    </lineage>
</organism>
<dbReference type="EMBL" id="CASHTH010002997">
    <property type="protein sequence ID" value="CAI8038518.1"/>
    <property type="molecule type" value="Genomic_DNA"/>
</dbReference>
<feature type="compositionally biased region" description="Acidic residues" evidence="6">
    <location>
        <begin position="455"/>
        <end position="465"/>
    </location>
</feature>
<protein>
    <submittedName>
        <fullName evidence="8">DNA mismatch repair protein Mlh1</fullName>
    </submittedName>
</protein>
<feature type="domain" description="DNA mismatch repair protein S5" evidence="7">
    <location>
        <begin position="233"/>
        <end position="352"/>
    </location>
</feature>
<evidence type="ECO:0000313" key="9">
    <source>
        <dbReference type="Proteomes" id="UP001174909"/>
    </source>
</evidence>